<accession>A0A1H7D2H7</accession>
<name>A0A1H7D2H7_9FIRM</name>
<protein>
    <recommendedName>
        <fullName evidence="3">GIY-YIG domain-containing protein</fullName>
    </recommendedName>
</protein>
<dbReference type="AlphaFoldDB" id="A0A1H7D2H7"/>
<sequence>MKERFENYCLIESLYENHCAEIPKKKGLYIVIKPVEIAAVFCEATVAIAEFKGKSMLYDVGTLEEKFNDSDQEILYIGRAKNLYTRIKQLIDYGYNGKKNHRGERVLWQMKNHDKFKLGFLQCENPIFEKKKFLQEYCQEYHVLPVANWRK</sequence>
<dbReference type="RefSeq" id="WP_143063202.1">
    <property type="nucleotide sequence ID" value="NZ_FNZK01000029.1"/>
</dbReference>
<proteinExistence type="predicted"/>
<gene>
    <name evidence="1" type="ORF">SAMN05660742_12914</name>
</gene>
<evidence type="ECO:0000313" key="2">
    <source>
        <dbReference type="Proteomes" id="UP000199662"/>
    </source>
</evidence>
<dbReference type="EMBL" id="FNZK01000029">
    <property type="protein sequence ID" value="SEJ95971.1"/>
    <property type="molecule type" value="Genomic_DNA"/>
</dbReference>
<evidence type="ECO:0008006" key="3">
    <source>
        <dbReference type="Google" id="ProtNLM"/>
    </source>
</evidence>
<keyword evidence="2" id="KW-1185">Reference proteome</keyword>
<reference evidence="2" key="1">
    <citation type="submission" date="2016-10" db="EMBL/GenBank/DDBJ databases">
        <authorList>
            <person name="Varghese N."/>
            <person name="Submissions S."/>
        </authorList>
    </citation>
    <scope>NUCLEOTIDE SEQUENCE [LARGE SCALE GENOMIC DNA]</scope>
    <source>
        <strain evidence="2">DSM 2179</strain>
    </source>
</reference>
<evidence type="ECO:0000313" key="1">
    <source>
        <dbReference type="EMBL" id="SEJ95971.1"/>
    </source>
</evidence>
<dbReference type="Proteomes" id="UP000199662">
    <property type="component" value="Unassembled WGS sequence"/>
</dbReference>
<organism evidence="1 2">
    <name type="scientific">Propionispira arboris</name>
    <dbReference type="NCBI Taxonomy" id="84035"/>
    <lineage>
        <taxon>Bacteria</taxon>
        <taxon>Bacillati</taxon>
        <taxon>Bacillota</taxon>
        <taxon>Negativicutes</taxon>
        <taxon>Selenomonadales</taxon>
        <taxon>Selenomonadaceae</taxon>
        <taxon>Propionispira</taxon>
    </lineage>
</organism>
<dbReference type="STRING" id="84035.SAMN05660742_12914"/>